<feature type="transmembrane region" description="Helical" evidence="7">
    <location>
        <begin position="47"/>
        <end position="69"/>
    </location>
</feature>
<evidence type="ECO:0000256" key="5">
    <source>
        <dbReference type="ARBA" id="ARBA00022989"/>
    </source>
</evidence>
<evidence type="ECO:0000259" key="9">
    <source>
        <dbReference type="PROSITE" id="PS50928"/>
    </source>
</evidence>
<evidence type="ECO:0000256" key="3">
    <source>
        <dbReference type="ARBA" id="ARBA00022475"/>
    </source>
</evidence>
<dbReference type="OrthoDB" id="61122at2"/>
<dbReference type="InterPro" id="IPR000515">
    <property type="entry name" value="MetI-like"/>
</dbReference>
<organism evidence="10 11">
    <name type="scientific">Nonomuraea pusilla</name>
    <dbReference type="NCBI Taxonomy" id="46177"/>
    <lineage>
        <taxon>Bacteria</taxon>
        <taxon>Bacillati</taxon>
        <taxon>Actinomycetota</taxon>
        <taxon>Actinomycetes</taxon>
        <taxon>Streptosporangiales</taxon>
        <taxon>Streptosporangiaceae</taxon>
        <taxon>Nonomuraea</taxon>
    </lineage>
</organism>
<gene>
    <name evidence="10" type="ORF">SAMN05660976_01442</name>
</gene>
<dbReference type="Gene3D" id="1.10.3720.10">
    <property type="entry name" value="MetI-like"/>
    <property type="match status" value="1"/>
</dbReference>
<feature type="transmembrane region" description="Helical" evidence="7">
    <location>
        <begin position="174"/>
        <end position="193"/>
    </location>
</feature>
<dbReference type="Pfam" id="PF00528">
    <property type="entry name" value="BPD_transp_1"/>
    <property type="match status" value="1"/>
</dbReference>
<sequence length="311" mass="33975">MTAVKQGAPEEGALEEGAPEKRAVAVPPARPPARGGAVTLRWVAARVLGWSVLAGFAVAVLYPLLWMVLSGFKDNQEIFEQPWGLPGALRWENYARAWELGVVRYFTNSVIVTVASIVATTLISAWAAYGLCRLRMPFGNAVALLVLGGLLLSPTVALIPLFRLLTSIGLFDTYWALIVLYTAFRVPFTIFLIRAYMIELPREVDEAATLDGASPTQIFWRVILPMCRPILVSAALLQALFAWNEFAFALVFVSDDAMKTLPVGLMAMQSRLLTDWPVVLAGLTIAALPTILLFLAGQRQFIRGLTEGVGK</sequence>
<accession>A0A1H7L4P0</accession>
<evidence type="ECO:0000256" key="7">
    <source>
        <dbReference type="RuleBase" id="RU363032"/>
    </source>
</evidence>
<comment type="similarity">
    <text evidence="7">Belongs to the binding-protein-dependent transport system permease family.</text>
</comment>
<feature type="transmembrane region" description="Helical" evidence="7">
    <location>
        <begin position="230"/>
        <end position="253"/>
    </location>
</feature>
<feature type="transmembrane region" description="Helical" evidence="7">
    <location>
        <begin position="273"/>
        <end position="295"/>
    </location>
</feature>
<dbReference type="InterPro" id="IPR035906">
    <property type="entry name" value="MetI-like_sf"/>
</dbReference>
<evidence type="ECO:0000256" key="1">
    <source>
        <dbReference type="ARBA" id="ARBA00004651"/>
    </source>
</evidence>
<dbReference type="RefSeq" id="WP_091099136.1">
    <property type="nucleotide sequence ID" value="NZ_FOBF01000003.1"/>
</dbReference>
<dbReference type="Proteomes" id="UP000198953">
    <property type="component" value="Unassembled WGS sequence"/>
</dbReference>
<dbReference type="CDD" id="cd06261">
    <property type="entry name" value="TM_PBP2"/>
    <property type="match status" value="1"/>
</dbReference>
<protein>
    <submittedName>
        <fullName evidence="10">Raffinose/stachyose/melibiose transport system permease protein</fullName>
    </submittedName>
</protein>
<comment type="subcellular location">
    <subcellularLocation>
        <location evidence="1 7">Cell membrane</location>
        <topology evidence="1 7">Multi-pass membrane protein</topology>
    </subcellularLocation>
</comment>
<feature type="transmembrane region" description="Helical" evidence="7">
    <location>
        <begin position="105"/>
        <end position="129"/>
    </location>
</feature>
<feature type="compositionally biased region" description="Low complexity" evidence="8">
    <location>
        <begin position="24"/>
        <end position="34"/>
    </location>
</feature>
<dbReference type="PANTHER" id="PTHR43744">
    <property type="entry name" value="ABC TRANSPORTER PERMEASE PROTEIN MG189-RELATED-RELATED"/>
    <property type="match status" value="1"/>
</dbReference>
<dbReference type="STRING" id="46177.SAMN05660976_01442"/>
<dbReference type="SUPFAM" id="SSF161098">
    <property type="entry name" value="MetI-like"/>
    <property type="match status" value="1"/>
</dbReference>
<keyword evidence="3" id="KW-1003">Cell membrane</keyword>
<dbReference type="PANTHER" id="PTHR43744:SF12">
    <property type="entry name" value="ABC TRANSPORTER PERMEASE PROTEIN MG189-RELATED"/>
    <property type="match status" value="1"/>
</dbReference>
<feature type="transmembrane region" description="Helical" evidence="7">
    <location>
        <begin position="141"/>
        <end position="162"/>
    </location>
</feature>
<dbReference type="GO" id="GO:0055085">
    <property type="term" value="P:transmembrane transport"/>
    <property type="evidence" value="ECO:0007669"/>
    <property type="project" value="InterPro"/>
</dbReference>
<reference evidence="10 11" key="1">
    <citation type="submission" date="2016-10" db="EMBL/GenBank/DDBJ databases">
        <authorList>
            <person name="de Groot N.N."/>
        </authorList>
    </citation>
    <scope>NUCLEOTIDE SEQUENCE [LARGE SCALE GENOMIC DNA]</scope>
    <source>
        <strain evidence="10 11">DSM 43357</strain>
    </source>
</reference>
<keyword evidence="4 7" id="KW-0812">Transmembrane</keyword>
<evidence type="ECO:0000256" key="4">
    <source>
        <dbReference type="ARBA" id="ARBA00022692"/>
    </source>
</evidence>
<proteinExistence type="inferred from homology"/>
<evidence type="ECO:0000256" key="8">
    <source>
        <dbReference type="SAM" id="MobiDB-lite"/>
    </source>
</evidence>
<keyword evidence="2 7" id="KW-0813">Transport</keyword>
<dbReference type="AlphaFoldDB" id="A0A1H7L4P0"/>
<dbReference type="GO" id="GO:0005886">
    <property type="term" value="C:plasma membrane"/>
    <property type="evidence" value="ECO:0007669"/>
    <property type="project" value="UniProtKB-SubCell"/>
</dbReference>
<evidence type="ECO:0000256" key="6">
    <source>
        <dbReference type="ARBA" id="ARBA00023136"/>
    </source>
</evidence>
<feature type="domain" description="ABC transmembrane type-1" evidence="9">
    <location>
        <begin position="106"/>
        <end position="297"/>
    </location>
</feature>
<keyword evidence="11" id="KW-1185">Reference proteome</keyword>
<name>A0A1H7L4P0_9ACTN</name>
<evidence type="ECO:0000313" key="10">
    <source>
        <dbReference type="EMBL" id="SEK93237.1"/>
    </source>
</evidence>
<evidence type="ECO:0000256" key="2">
    <source>
        <dbReference type="ARBA" id="ARBA00022448"/>
    </source>
</evidence>
<keyword evidence="5 7" id="KW-1133">Transmembrane helix</keyword>
<evidence type="ECO:0000313" key="11">
    <source>
        <dbReference type="Proteomes" id="UP000198953"/>
    </source>
</evidence>
<feature type="region of interest" description="Disordered" evidence="8">
    <location>
        <begin position="1"/>
        <end position="34"/>
    </location>
</feature>
<dbReference type="PROSITE" id="PS50928">
    <property type="entry name" value="ABC_TM1"/>
    <property type="match status" value="1"/>
</dbReference>
<dbReference type="EMBL" id="FOBF01000003">
    <property type="protein sequence ID" value="SEK93237.1"/>
    <property type="molecule type" value="Genomic_DNA"/>
</dbReference>
<keyword evidence="6 7" id="KW-0472">Membrane</keyword>